<gene>
    <name evidence="1" type="ORF">HMPREF1219_01316</name>
</gene>
<dbReference type="EMBL" id="ATBY01000013">
    <property type="protein sequence ID" value="EPD69443.1"/>
    <property type="molecule type" value="Genomic_DNA"/>
</dbReference>
<proteinExistence type="predicted"/>
<protein>
    <submittedName>
        <fullName evidence="1">Uncharacterized protein</fullName>
    </submittedName>
</protein>
<evidence type="ECO:0000313" key="1">
    <source>
        <dbReference type="EMBL" id="EPD69443.1"/>
    </source>
</evidence>
<accession>S2YYL3</accession>
<reference evidence="1 2" key="1">
    <citation type="submission" date="2013-05" db="EMBL/GenBank/DDBJ databases">
        <title>The Genome Sequence of Corynebacterium pyruviciproducens 1773O (ATCC BAA-1742).</title>
        <authorList>
            <consortium name="The Broad Institute Genomics Platform"/>
            <person name="Earl A."/>
            <person name="Ward D."/>
            <person name="Feldgarden M."/>
            <person name="Gevers D."/>
            <person name="Tong J."/>
            <person name="Walker B."/>
            <person name="Young S."/>
            <person name="Zeng Q."/>
            <person name="Gargeya S."/>
            <person name="Fitzgerald M."/>
            <person name="Haas B."/>
            <person name="Abouelleil A."/>
            <person name="Allen A.W."/>
            <person name="Alvarado L."/>
            <person name="Arachchi H.M."/>
            <person name="Berlin A.M."/>
            <person name="Chapman S.B."/>
            <person name="Gainer-Dewar J."/>
            <person name="Goldberg J."/>
            <person name="Griggs A."/>
            <person name="Gujja S."/>
            <person name="Hansen M."/>
            <person name="Howarth C."/>
            <person name="Imamovic A."/>
            <person name="Ireland A."/>
            <person name="Larimer J."/>
            <person name="McCowan C."/>
            <person name="Murphy C."/>
            <person name="Pearson M."/>
            <person name="Poon T.W."/>
            <person name="Priest M."/>
            <person name="Roberts A."/>
            <person name="Saif S."/>
            <person name="Shea T."/>
            <person name="Sisk P."/>
            <person name="Sykes S."/>
            <person name="Wortman J."/>
            <person name="Nusbaum C."/>
            <person name="Birren B."/>
        </authorList>
    </citation>
    <scope>NUCLEOTIDE SEQUENCE [LARGE SCALE GENOMIC DNA]</scope>
    <source>
        <strain evidence="1 2">ATCC BAA-1742</strain>
    </source>
</reference>
<comment type="caution">
    <text evidence="1">The sequence shown here is derived from an EMBL/GenBank/DDBJ whole genome shotgun (WGS) entry which is preliminary data.</text>
</comment>
<keyword evidence="2" id="KW-1185">Reference proteome</keyword>
<sequence length="40" mass="4316">MGVIVPILDGVEGLENASTWRKSKRQMNAGLTPPVMAYNA</sequence>
<dbReference type="AlphaFoldDB" id="S2YYL3"/>
<dbReference type="HOGENOM" id="CLU_3288215_0_0_11"/>
<name>S2YYL3_9CORY</name>
<dbReference type="Proteomes" id="UP000014408">
    <property type="component" value="Unassembled WGS sequence"/>
</dbReference>
<dbReference type="PATRIC" id="fig|1125779.3.peg.1289"/>
<evidence type="ECO:0000313" key="2">
    <source>
        <dbReference type="Proteomes" id="UP000014408"/>
    </source>
</evidence>
<organism evidence="1 2">
    <name type="scientific">Corynebacterium pyruviciproducens ATCC BAA-1742</name>
    <dbReference type="NCBI Taxonomy" id="1125779"/>
    <lineage>
        <taxon>Bacteria</taxon>
        <taxon>Bacillati</taxon>
        <taxon>Actinomycetota</taxon>
        <taxon>Actinomycetes</taxon>
        <taxon>Mycobacteriales</taxon>
        <taxon>Corynebacteriaceae</taxon>
        <taxon>Corynebacterium</taxon>
    </lineage>
</organism>